<dbReference type="InterPro" id="IPR004360">
    <property type="entry name" value="Glyas_Fos-R_dOase_dom"/>
</dbReference>
<feature type="domain" description="Glyoxalase/fosfomycin resistance/dioxygenase" evidence="1">
    <location>
        <begin position="2"/>
        <end position="35"/>
    </location>
</feature>
<dbReference type="SUPFAM" id="SSF54593">
    <property type="entry name" value="Glyoxalase/Bleomycin resistance protein/Dihydroxybiphenyl dioxygenase"/>
    <property type="match status" value="1"/>
</dbReference>
<evidence type="ECO:0000259" key="1">
    <source>
        <dbReference type="Pfam" id="PF00903"/>
    </source>
</evidence>
<dbReference type="eggNOG" id="COG0346">
    <property type="taxonomic scope" value="Bacteria"/>
</dbReference>
<comment type="caution">
    <text evidence="2">The sequence shown here is derived from an EMBL/GenBank/DDBJ whole genome shotgun (WGS) entry which is preliminary data.</text>
</comment>
<gene>
    <name evidence="2" type="ORF">STRCR_1981</name>
</gene>
<accession>G5JRH3</accession>
<dbReference type="Pfam" id="PF00903">
    <property type="entry name" value="Glyoxalase"/>
    <property type="match status" value="1"/>
</dbReference>
<dbReference type="Gene3D" id="3.10.180.10">
    <property type="entry name" value="2,3-Dihydroxybiphenyl 1,2-Dioxygenase, domain 1"/>
    <property type="match status" value="1"/>
</dbReference>
<protein>
    <recommendedName>
        <fullName evidence="1">Glyoxalase/fosfomycin resistance/dioxygenase domain-containing protein</fullName>
    </recommendedName>
</protein>
<dbReference type="Proteomes" id="UP000004322">
    <property type="component" value="Unassembled WGS sequence"/>
</dbReference>
<dbReference type="AlphaFoldDB" id="G5JRH3"/>
<dbReference type="InterPro" id="IPR029068">
    <property type="entry name" value="Glyas_Bleomycin-R_OHBP_Dase"/>
</dbReference>
<organism evidence="2 3">
    <name type="scientific">Streptococcus criceti HS-6</name>
    <dbReference type="NCBI Taxonomy" id="873449"/>
    <lineage>
        <taxon>Bacteria</taxon>
        <taxon>Bacillati</taxon>
        <taxon>Bacillota</taxon>
        <taxon>Bacilli</taxon>
        <taxon>Lactobacillales</taxon>
        <taxon>Streptococcaceae</taxon>
        <taxon>Streptococcus</taxon>
    </lineage>
</organism>
<evidence type="ECO:0000313" key="2">
    <source>
        <dbReference type="EMBL" id="EHI74700.1"/>
    </source>
</evidence>
<dbReference type="EMBL" id="AEUV02000002">
    <property type="protein sequence ID" value="EHI74700.1"/>
    <property type="molecule type" value="Genomic_DNA"/>
</dbReference>
<reference evidence="2" key="1">
    <citation type="submission" date="2011-07" db="EMBL/GenBank/DDBJ databases">
        <authorList>
            <person name="Stanhope M.J."/>
            <person name="Durkin A.S."/>
            <person name="Hostetler J."/>
            <person name="Kim M."/>
            <person name="Radune D."/>
            <person name="Singh I."/>
            <person name="Town C.D."/>
        </authorList>
    </citation>
    <scope>NUCLEOTIDE SEQUENCE [LARGE SCALE GENOMIC DNA]</scope>
    <source>
        <strain evidence="2">HS-6</strain>
    </source>
</reference>
<name>G5JRH3_STRCG</name>
<sequence>MIDHFGIQVTDLQASKQFYQKTLAPLGYELRFDNEYAASFGETRSTDPGGDFWLGVAQQKPITLCF</sequence>
<evidence type="ECO:0000313" key="3">
    <source>
        <dbReference type="Proteomes" id="UP000004322"/>
    </source>
</evidence>
<dbReference type="STRING" id="873449.STRCR_1981"/>
<keyword evidence="3" id="KW-1185">Reference proteome</keyword>
<proteinExistence type="predicted"/>